<accession>A0A6J7KWB0</accession>
<reference evidence="2" key="1">
    <citation type="submission" date="2020-05" db="EMBL/GenBank/DDBJ databases">
        <authorList>
            <person name="Chiriac C."/>
            <person name="Salcher M."/>
            <person name="Ghai R."/>
            <person name="Kavagutti S V."/>
        </authorList>
    </citation>
    <scope>NUCLEOTIDE SEQUENCE</scope>
</reference>
<protein>
    <submittedName>
        <fullName evidence="2">Unannotated protein</fullName>
    </submittedName>
</protein>
<feature type="region of interest" description="Disordered" evidence="1">
    <location>
        <begin position="38"/>
        <end position="109"/>
    </location>
</feature>
<feature type="compositionally biased region" description="Low complexity" evidence="1">
    <location>
        <begin position="39"/>
        <end position="54"/>
    </location>
</feature>
<name>A0A6J7KWB0_9ZZZZ</name>
<evidence type="ECO:0000313" key="2">
    <source>
        <dbReference type="EMBL" id="CAB4959855.1"/>
    </source>
</evidence>
<proteinExistence type="predicted"/>
<evidence type="ECO:0000256" key="1">
    <source>
        <dbReference type="SAM" id="MobiDB-lite"/>
    </source>
</evidence>
<dbReference type="EMBL" id="CAFBNE010000073">
    <property type="protein sequence ID" value="CAB4959855.1"/>
    <property type="molecule type" value="Genomic_DNA"/>
</dbReference>
<organism evidence="2">
    <name type="scientific">freshwater metagenome</name>
    <dbReference type="NCBI Taxonomy" id="449393"/>
    <lineage>
        <taxon>unclassified sequences</taxon>
        <taxon>metagenomes</taxon>
        <taxon>ecological metagenomes</taxon>
    </lineage>
</organism>
<feature type="compositionally biased region" description="Low complexity" evidence="1">
    <location>
        <begin position="62"/>
        <end position="78"/>
    </location>
</feature>
<dbReference type="AlphaFoldDB" id="A0A6J7KWB0"/>
<dbReference type="PROSITE" id="PS51257">
    <property type="entry name" value="PROKAR_LIPOPROTEIN"/>
    <property type="match status" value="1"/>
</dbReference>
<feature type="compositionally biased region" description="Low complexity" evidence="1">
    <location>
        <begin position="92"/>
        <end position="103"/>
    </location>
</feature>
<gene>
    <name evidence="2" type="ORF">UFOPK3772_02123</name>
</gene>
<sequence length="315" mass="31598">MRTRLKLLTVGLVLVTATAAGCSSTAGSSGAVQDDATMAPASSAAASSAASAAPAPSPDPVAPTAEPTEAPASPASASLTVTRAPVASPTDSASASESPQSPALVGGKKSPADVCDANLQYACGDIGESGVGTVFYASSTAFACGANMASTCNYLEAAPNMWNPNSSITCKQATTGTSCGGSLQTTSDFSSTGQGFFWCLPGQSASGSGTEQGIGSGFANTTAMMAGCNSGNAANVARSYTGGGLTDWSLGSQSELLALCAYPNRAAIGGFTSGQYWSSSIDWKTFSWFQNFFSTCTYDWADNSNAYGVRPVRAF</sequence>